<dbReference type="AlphaFoldDB" id="X6NTH1"/>
<accession>X6NTH1</accession>
<evidence type="ECO:0000313" key="2">
    <source>
        <dbReference type="Proteomes" id="UP000023152"/>
    </source>
</evidence>
<reference evidence="1 2" key="1">
    <citation type="journal article" date="2013" name="Curr. Biol.">
        <title>The Genome of the Foraminiferan Reticulomyxa filosa.</title>
        <authorList>
            <person name="Glockner G."/>
            <person name="Hulsmann N."/>
            <person name="Schleicher M."/>
            <person name="Noegel A.A."/>
            <person name="Eichinger L."/>
            <person name="Gallinger C."/>
            <person name="Pawlowski J."/>
            <person name="Sierra R."/>
            <person name="Euteneuer U."/>
            <person name="Pillet L."/>
            <person name="Moustafa A."/>
            <person name="Platzer M."/>
            <person name="Groth M."/>
            <person name="Szafranski K."/>
            <person name="Schliwa M."/>
        </authorList>
    </citation>
    <scope>NUCLEOTIDE SEQUENCE [LARGE SCALE GENOMIC DNA]</scope>
</reference>
<keyword evidence="2" id="KW-1185">Reference proteome</keyword>
<dbReference type="Proteomes" id="UP000023152">
    <property type="component" value="Unassembled WGS sequence"/>
</dbReference>
<proteinExistence type="predicted"/>
<dbReference type="EMBL" id="ASPP01005973">
    <property type="protein sequence ID" value="ETO29580.1"/>
    <property type="molecule type" value="Genomic_DNA"/>
</dbReference>
<evidence type="ECO:0000313" key="1">
    <source>
        <dbReference type="EMBL" id="ETO29580.1"/>
    </source>
</evidence>
<name>X6NTH1_RETFI</name>
<protein>
    <submittedName>
        <fullName evidence="1">Uncharacterized protein</fullName>
    </submittedName>
</protein>
<organism evidence="1 2">
    <name type="scientific">Reticulomyxa filosa</name>
    <dbReference type="NCBI Taxonomy" id="46433"/>
    <lineage>
        <taxon>Eukaryota</taxon>
        <taxon>Sar</taxon>
        <taxon>Rhizaria</taxon>
        <taxon>Retaria</taxon>
        <taxon>Foraminifera</taxon>
        <taxon>Monothalamids</taxon>
        <taxon>Reticulomyxidae</taxon>
        <taxon>Reticulomyxa</taxon>
    </lineage>
</organism>
<sequence length="171" mass="20145">MTHTSEVSEQECEIEEQWNNSSHIDADEHSLWDNNKLLSQKYGLSTSNLTTATATATATVTAMGTPTNSRSYRSLADTMKREIEALQRHLTEMSRKYYKKVLQCEEMKTQNRNLLLQTKKWKHNYAKLRQQYFHYQEFVINTYTQKFNTPLTFLSDRPLLCVCVFYVLVHF</sequence>
<comment type="caution">
    <text evidence="1">The sequence shown here is derived from an EMBL/GenBank/DDBJ whole genome shotgun (WGS) entry which is preliminary data.</text>
</comment>
<gene>
    <name evidence="1" type="ORF">RFI_07540</name>
</gene>